<dbReference type="Pfam" id="PF01166">
    <property type="entry name" value="TSC22"/>
    <property type="match status" value="1"/>
</dbReference>
<evidence type="ECO:0000313" key="4">
    <source>
        <dbReference type="EMBL" id="KAF6476712.1"/>
    </source>
</evidence>
<dbReference type="PROSITE" id="PS01289">
    <property type="entry name" value="TSC22"/>
    <property type="match status" value="1"/>
</dbReference>
<feature type="compositionally biased region" description="Polar residues" evidence="3">
    <location>
        <begin position="331"/>
        <end position="342"/>
    </location>
</feature>
<dbReference type="SUPFAM" id="SSF58026">
    <property type="entry name" value="Delta-sleep-inducing peptide immunoreactive peptide"/>
    <property type="match status" value="1"/>
</dbReference>
<dbReference type="InterPro" id="IPR047862">
    <property type="entry name" value="TSC22/BUN_CS"/>
</dbReference>
<dbReference type="FunFam" id="1.20.5.490:FF:000002">
    <property type="entry name" value="TSC22 domain family, member 1"/>
    <property type="match status" value="1"/>
</dbReference>
<feature type="compositionally biased region" description="Low complexity" evidence="3">
    <location>
        <begin position="127"/>
        <end position="146"/>
    </location>
</feature>
<evidence type="ECO:0000313" key="5">
    <source>
        <dbReference type="Proteomes" id="UP000593571"/>
    </source>
</evidence>
<dbReference type="AlphaFoldDB" id="A0A7J8HYC0"/>
<feature type="compositionally biased region" description="Polar residues" evidence="3">
    <location>
        <begin position="719"/>
        <end position="738"/>
    </location>
</feature>
<feature type="compositionally biased region" description="Low complexity" evidence="3">
    <location>
        <begin position="400"/>
        <end position="416"/>
    </location>
</feature>
<keyword evidence="5" id="KW-1185">Reference proteome</keyword>
<dbReference type="InterPro" id="IPR000580">
    <property type="entry name" value="TSC22/Bun"/>
</dbReference>
<evidence type="ECO:0000256" key="3">
    <source>
        <dbReference type="SAM" id="MobiDB-lite"/>
    </source>
</evidence>
<feature type="compositionally biased region" description="Acidic residues" evidence="3">
    <location>
        <begin position="28"/>
        <end position="37"/>
    </location>
</feature>
<protein>
    <submittedName>
        <fullName evidence="4">TSC22 domain family member 2</fullName>
    </submittedName>
</protein>
<comment type="similarity">
    <text evidence="1">Belongs to the TSC-22/Dip/Bun family.</text>
</comment>
<accession>A0A7J8HYC0</accession>
<feature type="region of interest" description="Disordered" evidence="3">
    <location>
        <begin position="265"/>
        <end position="515"/>
    </location>
</feature>
<feature type="region of interest" description="Disordered" evidence="3">
    <location>
        <begin position="20"/>
        <end position="86"/>
    </location>
</feature>
<proteinExistence type="inferred from homology"/>
<dbReference type="PANTHER" id="PTHR46894">
    <property type="entry name" value="TSC22 DOMAIN FAMILY PROTEIN 2"/>
    <property type="match status" value="1"/>
</dbReference>
<keyword evidence="2" id="KW-0175">Coiled coil</keyword>
<feature type="region of interest" description="Disordered" evidence="3">
    <location>
        <begin position="570"/>
        <end position="619"/>
    </location>
</feature>
<dbReference type="PANTHER" id="PTHR46894:SF1">
    <property type="entry name" value="TSC22 DOMAIN FAMILY PROTEIN 2"/>
    <property type="match status" value="1"/>
</dbReference>
<sequence>MSKMPAKKKSCFQITSVTTAQVATSITEDTESLDDPDESRTEDVSSEIFDVSRATDYGPEEVCERSSSEETLNNVGDAETPGTVSPNLLLDGQLAAVAATPANGGGAVSARSVVGALANTLTAATSATSSGASSAPPAAGPSVGPGPAAPSQPPTTCSSRFRVIKLDHGSGEPYRRGRWTCMEYYERDSDSSVLTRSGDCIRHSNTFDHTAERDSGLGATGGSVVVVVASMQGAHGPDSGTDSSLTAVSQLPPSEKMNLLASAPSRSFGVGPPQPPPPPVGGAVVASSAPMPPFPGAAAGPQQIMAAPQPNQPQGTGTGAVPPGPSAQGLPLTNVTLAQTGMSLPPQPGPATGATATQQPQQFAYSQPQIPPGHLLPVQPSGPSEYLQQHVASLQPPNPTQSSAAGAGASPSAATSFPVGTGQNASAGGAQLMGASSLPSEAVASGPGPVPGGHAAPFQTAGVPPAAVGGAGQPGLVPTGAGKPHSAPPPQMGGSSMPSAGPGGPHTLVPGVPNVPAAVPAPSVPSVSTTSVTMPNVPAPLVQSQHLSSHTPVSRSSSIIQHVGLPLAQGTPSVPTSLPQSDLSQFQTQTQSLVGQVDDTRRKSEPLPQPPLSLIAENKPVSKPPVADALANPLQLTPMNSLATSVFSIAIPVDGDEDSASGGGGVAIDNKIEQAMDLVKSHLMYAVREEVEVLKEQIKELVERNSLLERENALLKSLSNNDQLSQLPAQQANPGSTSQQQAVIAQPPQPTQPPQQPNVSSA</sequence>
<evidence type="ECO:0000256" key="2">
    <source>
        <dbReference type="SAM" id="Coils"/>
    </source>
</evidence>
<name>A0A7J8HYC0_ROUAE</name>
<feature type="compositionally biased region" description="Polar residues" evidence="3">
    <location>
        <begin position="570"/>
        <end position="594"/>
    </location>
</feature>
<dbReference type="Proteomes" id="UP000593571">
    <property type="component" value="Unassembled WGS sequence"/>
</dbReference>
<gene>
    <name evidence="4" type="ORF">HJG63_019963</name>
</gene>
<reference evidence="4 5" key="1">
    <citation type="journal article" date="2020" name="Nature">
        <title>Six reference-quality genomes reveal evolution of bat adaptations.</title>
        <authorList>
            <person name="Jebb D."/>
            <person name="Huang Z."/>
            <person name="Pippel M."/>
            <person name="Hughes G.M."/>
            <person name="Lavrichenko K."/>
            <person name="Devanna P."/>
            <person name="Winkler S."/>
            <person name="Jermiin L.S."/>
            <person name="Skirmuntt E.C."/>
            <person name="Katzourakis A."/>
            <person name="Burkitt-Gray L."/>
            <person name="Ray D.A."/>
            <person name="Sullivan K.A.M."/>
            <person name="Roscito J.G."/>
            <person name="Kirilenko B.M."/>
            <person name="Davalos L.M."/>
            <person name="Corthals A.P."/>
            <person name="Power M.L."/>
            <person name="Jones G."/>
            <person name="Ransome R.D."/>
            <person name="Dechmann D.K.N."/>
            <person name="Locatelli A.G."/>
            <person name="Puechmaille S.J."/>
            <person name="Fedrigo O."/>
            <person name="Jarvis E.D."/>
            <person name="Hiller M."/>
            <person name="Vernes S.C."/>
            <person name="Myers E.W."/>
            <person name="Teeling E.C."/>
        </authorList>
    </citation>
    <scope>NUCLEOTIDE SEQUENCE [LARGE SCALE GENOMIC DNA]</scope>
    <source>
        <strain evidence="4">MRouAeg1</strain>
        <tissue evidence="4">Muscle</tissue>
    </source>
</reference>
<feature type="region of interest" description="Disordered" evidence="3">
    <location>
        <begin position="719"/>
        <end position="762"/>
    </location>
</feature>
<dbReference type="Gene3D" id="1.20.5.490">
    <property type="entry name" value="Single helix bin"/>
    <property type="match status" value="1"/>
</dbReference>
<feature type="compositionally biased region" description="Low complexity" evidence="3">
    <location>
        <begin position="350"/>
        <end position="368"/>
    </location>
</feature>
<dbReference type="InterPro" id="IPR053049">
    <property type="entry name" value="TSC22_domain_protein_2"/>
</dbReference>
<feature type="compositionally biased region" description="Low complexity" evidence="3">
    <location>
        <begin position="442"/>
        <end position="478"/>
    </location>
</feature>
<feature type="region of interest" description="Disordered" evidence="3">
    <location>
        <begin position="127"/>
        <end position="158"/>
    </location>
</feature>
<comment type="caution">
    <text evidence="4">The sequence shown here is derived from an EMBL/GenBank/DDBJ whole genome shotgun (WGS) entry which is preliminary data.</text>
</comment>
<dbReference type="EMBL" id="JACASE010000004">
    <property type="protein sequence ID" value="KAF6476712.1"/>
    <property type="molecule type" value="Genomic_DNA"/>
</dbReference>
<feature type="compositionally biased region" description="Pro residues" evidence="3">
    <location>
        <begin position="747"/>
        <end position="756"/>
    </location>
</feature>
<organism evidence="4 5">
    <name type="scientific">Rousettus aegyptiacus</name>
    <name type="common">Egyptian fruit bat</name>
    <name type="synonym">Pteropus aegyptiacus</name>
    <dbReference type="NCBI Taxonomy" id="9407"/>
    <lineage>
        <taxon>Eukaryota</taxon>
        <taxon>Metazoa</taxon>
        <taxon>Chordata</taxon>
        <taxon>Craniata</taxon>
        <taxon>Vertebrata</taxon>
        <taxon>Euteleostomi</taxon>
        <taxon>Mammalia</taxon>
        <taxon>Eutheria</taxon>
        <taxon>Laurasiatheria</taxon>
        <taxon>Chiroptera</taxon>
        <taxon>Yinpterochiroptera</taxon>
        <taxon>Pteropodoidea</taxon>
        <taxon>Pteropodidae</taxon>
        <taxon>Rousettinae</taxon>
        <taxon>Rousettus</taxon>
    </lineage>
</organism>
<dbReference type="GO" id="GO:0006357">
    <property type="term" value="P:regulation of transcription by RNA polymerase II"/>
    <property type="evidence" value="ECO:0007669"/>
    <property type="project" value="InterPro"/>
</dbReference>
<dbReference type="CDD" id="cd21939">
    <property type="entry name" value="ZIP_TSC22D2"/>
    <property type="match status" value="1"/>
</dbReference>
<feature type="coiled-coil region" evidence="2">
    <location>
        <begin position="684"/>
        <end position="718"/>
    </location>
</feature>
<evidence type="ECO:0000256" key="1">
    <source>
        <dbReference type="ARBA" id="ARBA00007908"/>
    </source>
</evidence>